<dbReference type="PROSITE" id="PS50850">
    <property type="entry name" value="MFS"/>
    <property type="match status" value="1"/>
</dbReference>
<dbReference type="InterPro" id="IPR020846">
    <property type="entry name" value="MFS_dom"/>
</dbReference>
<feature type="transmembrane region" description="Helical" evidence="8">
    <location>
        <begin position="116"/>
        <end position="136"/>
    </location>
</feature>
<organism evidence="11 12">
    <name type="scientific">Cryomyces minteri</name>
    <dbReference type="NCBI Taxonomy" id="331657"/>
    <lineage>
        <taxon>Eukaryota</taxon>
        <taxon>Fungi</taxon>
        <taxon>Dikarya</taxon>
        <taxon>Ascomycota</taxon>
        <taxon>Pezizomycotina</taxon>
        <taxon>Dothideomycetes</taxon>
        <taxon>Dothideomycetes incertae sedis</taxon>
        <taxon>Cryomyces</taxon>
    </lineage>
</organism>
<dbReference type="PROSITE" id="PS00216">
    <property type="entry name" value="SUGAR_TRANSPORT_1"/>
    <property type="match status" value="2"/>
</dbReference>
<dbReference type="InterPro" id="IPR003663">
    <property type="entry name" value="Sugar/inositol_transpt"/>
</dbReference>
<feature type="transmembrane region" description="Helical" evidence="8">
    <location>
        <begin position="376"/>
        <end position="399"/>
    </location>
</feature>
<reference evidence="11 12" key="1">
    <citation type="submission" date="2017-03" db="EMBL/GenBank/DDBJ databases">
        <title>Genomes of endolithic fungi from Antarctica.</title>
        <authorList>
            <person name="Coleine C."/>
            <person name="Masonjones S."/>
            <person name="Stajich J.E."/>
        </authorList>
    </citation>
    <scope>NUCLEOTIDE SEQUENCE [LARGE SCALE GENOMIC DNA]</scope>
    <source>
        <strain evidence="11 12">CCFEE 5187</strain>
    </source>
</reference>
<evidence type="ECO:0000256" key="1">
    <source>
        <dbReference type="ARBA" id="ARBA00004141"/>
    </source>
</evidence>
<evidence type="ECO:0000256" key="2">
    <source>
        <dbReference type="ARBA" id="ARBA00010992"/>
    </source>
</evidence>
<keyword evidence="5 8" id="KW-1133">Transmembrane helix</keyword>
<feature type="compositionally biased region" description="Basic and acidic residues" evidence="7">
    <location>
        <begin position="509"/>
        <end position="535"/>
    </location>
</feature>
<keyword evidence="9" id="KW-0732">Signal</keyword>
<feature type="transmembrane region" description="Helical" evidence="8">
    <location>
        <begin position="439"/>
        <end position="460"/>
    </location>
</feature>
<feature type="chain" id="PRO_5020291110" description="Major facilitator superfamily (MFS) profile domain-containing protein" evidence="9">
    <location>
        <begin position="28"/>
        <end position="535"/>
    </location>
</feature>
<evidence type="ECO:0000256" key="6">
    <source>
        <dbReference type="ARBA" id="ARBA00023136"/>
    </source>
</evidence>
<dbReference type="EMBL" id="NAJN01000330">
    <property type="protein sequence ID" value="TKA74863.1"/>
    <property type="molecule type" value="Genomic_DNA"/>
</dbReference>
<keyword evidence="3" id="KW-0813">Transport</keyword>
<dbReference type="PRINTS" id="PR00171">
    <property type="entry name" value="SUGRTRNSPORT"/>
</dbReference>
<dbReference type="Gene3D" id="1.20.1250.20">
    <property type="entry name" value="MFS general substrate transporter like domains"/>
    <property type="match status" value="1"/>
</dbReference>
<proteinExistence type="inferred from homology"/>
<dbReference type="PANTHER" id="PTHR48022">
    <property type="entry name" value="PLASTIDIC GLUCOSE TRANSPORTER 4"/>
    <property type="match status" value="1"/>
</dbReference>
<evidence type="ECO:0000256" key="5">
    <source>
        <dbReference type="ARBA" id="ARBA00022989"/>
    </source>
</evidence>
<feature type="transmembrane region" description="Helical" evidence="8">
    <location>
        <begin position="411"/>
        <end position="433"/>
    </location>
</feature>
<feature type="transmembrane region" description="Helical" evidence="8">
    <location>
        <begin position="148"/>
        <end position="175"/>
    </location>
</feature>
<dbReference type="Proteomes" id="UP000308768">
    <property type="component" value="Unassembled WGS sequence"/>
</dbReference>
<dbReference type="GO" id="GO:0005351">
    <property type="term" value="F:carbohydrate:proton symporter activity"/>
    <property type="evidence" value="ECO:0007669"/>
    <property type="project" value="TreeGrafter"/>
</dbReference>
<dbReference type="GO" id="GO:0016020">
    <property type="term" value="C:membrane"/>
    <property type="evidence" value="ECO:0007669"/>
    <property type="project" value="UniProtKB-SubCell"/>
</dbReference>
<dbReference type="Pfam" id="PF00083">
    <property type="entry name" value="Sugar_tr"/>
    <property type="match status" value="1"/>
</dbReference>
<dbReference type="PROSITE" id="PS51257">
    <property type="entry name" value="PROKAR_LIPOPROTEIN"/>
    <property type="match status" value="1"/>
</dbReference>
<feature type="region of interest" description="Disordered" evidence="7">
    <location>
        <begin position="508"/>
        <end position="535"/>
    </location>
</feature>
<feature type="transmembrane region" description="Helical" evidence="8">
    <location>
        <begin position="90"/>
        <end position="110"/>
    </location>
</feature>
<dbReference type="FunFam" id="1.20.1250.20:FF:000134">
    <property type="entry name" value="MFS sugar transporter protein"/>
    <property type="match status" value="1"/>
</dbReference>
<dbReference type="SUPFAM" id="SSF103473">
    <property type="entry name" value="MFS general substrate transporter"/>
    <property type="match status" value="1"/>
</dbReference>
<dbReference type="PANTHER" id="PTHR48022:SF38">
    <property type="entry name" value="MAJOR FACILITATOR SUPERFAMILY (MFS) PROFILE DOMAIN-CONTAINING PROTEIN-RELATED"/>
    <property type="match status" value="1"/>
</dbReference>
<evidence type="ECO:0000259" key="10">
    <source>
        <dbReference type="PROSITE" id="PS50850"/>
    </source>
</evidence>
<feature type="domain" description="Major facilitator superfamily (MFS) profile" evidence="10">
    <location>
        <begin position="13"/>
        <end position="464"/>
    </location>
</feature>
<keyword evidence="4 8" id="KW-0812">Transmembrane</keyword>
<evidence type="ECO:0000256" key="7">
    <source>
        <dbReference type="SAM" id="MobiDB-lite"/>
    </source>
</evidence>
<dbReference type="STRING" id="331657.A0A4U0XHK1"/>
<feature type="transmembrane region" description="Helical" evidence="8">
    <location>
        <begin position="276"/>
        <end position="298"/>
    </location>
</feature>
<evidence type="ECO:0000313" key="11">
    <source>
        <dbReference type="EMBL" id="TKA74863.1"/>
    </source>
</evidence>
<feature type="transmembrane region" description="Helical" evidence="8">
    <location>
        <begin position="187"/>
        <end position="205"/>
    </location>
</feature>
<name>A0A4U0XHK1_9PEZI</name>
<comment type="caution">
    <text evidence="11">The sequence shown here is derived from an EMBL/GenBank/DDBJ whole genome shotgun (WGS) entry which is preliminary data.</text>
</comment>
<feature type="transmembrane region" description="Helical" evidence="8">
    <location>
        <begin position="310"/>
        <end position="334"/>
    </location>
</feature>
<keyword evidence="6 8" id="KW-0472">Membrane</keyword>
<feature type="transmembrane region" description="Helical" evidence="8">
    <location>
        <begin position="60"/>
        <end position="83"/>
    </location>
</feature>
<feature type="transmembrane region" description="Helical" evidence="8">
    <location>
        <begin position="341"/>
        <end position="364"/>
    </location>
</feature>
<dbReference type="InterPro" id="IPR050360">
    <property type="entry name" value="MFS_Sugar_Transporters"/>
</dbReference>
<dbReference type="AlphaFoldDB" id="A0A4U0XHK1"/>
<evidence type="ECO:0000256" key="8">
    <source>
        <dbReference type="SAM" id="Phobius"/>
    </source>
</evidence>
<dbReference type="PROSITE" id="PS00217">
    <property type="entry name" value="SUGAR_TRANSPORT_2"/>
    <property type="match status" value="1"/>
</dbReference>
<evidence type="ECO:0000256" key="9">
    <source>
        <dbReference type="SAM" id="SignalP"/>
    </source>
</evidence>
<dbReference type="InterPro" id="IPR036259">
    <property type="entry name" value="MFS_trans_sf"/>
</dbReference>
<evidence type="ECO:0000313" key="12">
    <source>
        <dbReference type="Proteomes" id="UP000308768"/>
    </source>
</evidence>
<comment type="subcellular location">
    <subcellularLocation>
        <location evidence="1">Membrane</location>
        <topology evidence="1">Multi-pass membrane protein</topology>
    </subcellularLocation>
</comment>
<evidence type="ECO:0000256" key="3">
    <source>
        <dbReference type="ARBA" id="ARBA00022448"/>
    </source>
</evidence>
<dbReference type="InterPro" id="IPR005829">
    <property type="entry name" value="Sugar_transporter_CS"/>
</dbReference>
<accession>A0A4U0XHK1</accession>
<gene>
    <name evidence="11" type="ORF">B0A49_04788</name>
</gene>
<protein>
    <recommendedName>
        <fullName evidence="10">Major facilitator superfamily (MFS) profile domain-containing protein</fullName>
    </recommendedName>
</protein>
<feature type="signal peptide" evidence="9">
    <location>
        <begin position="1"/>
        <end position="27"/>
    </location>
</feature>
<dbReference type="OrthoDB" id="6612291at2759"/>
<keyword evidence="12" id="KW-1185">Reference proteome</keyword>
<evidence type="ECO:0000256" key="4">
    <source>
        <dbReference type="ARBA" id="ARBA00022692"/>
    </source>
</evidence>
<comment type="similarity">
    <text evidence="2">Belongs to the major facilitator superfamily. Sugar transporter (TC 2.A.1.1) family.</text>
</comment>
<sequence length="535" mass="59278">MARFIPNYYNLACVIFVALGSCACSYGQSIIGSTIGQPSFYTAFNLAKQGQPGYSETSKLISAMNGVMTAGSIFGTAFTAWFADKWGRRVAVQIGTSVMIVGIVLVSGSVNMAMFLIGRFIAGFGIGNLMTIVPLYQAEISTPEQRGFMVCMHGVMVSVGYGGASWIGFGCYFAYPSGDSTFPWRFPLAFNMVPNLVLLVGSFWLPSSPRWLLGKGREDEAFQTLRRLHRTKDDPEELHIKREFYQMKSQLEYDKESKQGLGRFPLFSTAHNRKRAALAFLLMFGNEFTGVLVIANYGVLLYTSLGLKTYVPLLLAAVWVTLAIFGNLFAALYLDRVGRRLFLLIGLGGICITNTLECALQARYLGSSNLAGQRAAVFFIFMFIVFWSGFCDATQYTYIAEIFPTATRAEGVAFGTLGYYFGVLITLIAGPIALDNLGWRFFIVLIACPAAVWLMVFFFLPETKGKSLEDINEAFGDKVAVHYQGASKEEDEQYWKSTEMNDQGYIKGADLKPEKHDMEPEHLEEAPEQKGRAAQ</sequence>
<dbReference type="InterPro" id="IPR005828">
    <property type="entry name" value="MFS_sugar_transport-like"/>
</dbReference>